<reference evidence="3 4" key="1">
    <citation type="submission" date="2018-06" db="EMBL/GenBank/DDBJ databases">
        <title>Complete genome of Desulfovibrio marinus P48SEP.</title>
        <authorList>
            <person name="Crispim J.S."/>
            <person name="Vidigal P.M.P."/>
            <person name="Silva L.C.F."/>
            <person name="Araujo L.C."/>
            <person name="Laguardia C.N."/>
            <person name="Dias R.S."/>
            <person name="Sousa M.P."/>
            <person name="Paula S.O."/>
            <person name="Silva C."/>
        </authorList>
    </citation>
    <scope>NUCLEOTIDE SEQUENCE [LARGE SCALE GENOMIC DNA]</scope>
    <source>
        <strain evidence="3 4">P48SEP</strain>
    </source>
</reference>
<dbReference type="Gene3D" id="3.20.20.140">
    <property type="entry name" value="Metal-dependent hydrolases"/>
    <property type="match status" value="1"/>
</dbReference>
<dbReference type="InterPro" id="IPR003141">
    <property type="entry name" value="Pol/His_phosphatase_N"/>
</dbReference>
<dbReference type="Gene3D" id="1.10.150.650">
    <property type="match status" value="1"/>
</dbReference>
<dbReference type="OrthoDB" id="9804333at2"/>
<organism evidence="3 4">
    <name type="scientific">Oceanidesulfovibrio marinus</name>
    <dbReference type="NCBI Taxonomy" id="370038"/>
    <lineage>
        <taxon>Bacteria</taxon>
        <taxon>Pseudomonadati</taxon>
        <taxon>Thermodesulfobacteriota</taxon>
        <taxon>Desulfovibrionia</taxon>
        <taxon>Desulfovibrionales</taxon>
        <taxon>Desulfovibrionaceae</taxon>
        <taxon>Oceanidesulfovibrio</taxon>
    </lineage>
</organism>
<dbReference type="PANTHER" id="PTHR42924:SF3">
    <property type="entry name" value="POLYMERASE_HISTIDINOL PHOSPHATASE N-TERMINAL DOMAIN-CONTAINING PROTEIN"/>
    <property type="match status" value="1"/>
</dbReference>
<name>A0A6P1ZKV6_9BACT</name>
<dbReference type="EMBL" id="CP039543">
    <property type="protein sequence ID" value="QJT10558.1"/>
    <property type="molecule type" value="Genomic_DNA"/>
</dbReference>
<dbReference type="Proteomes" id="UP000434052">
    <property type="component" value="Unassembled WGS sequence"/>
</dbReference>
<protein>
    <submittedName>
        <fullName evidence="2">PHP domain-containing protein</fullName>
    </submittedName>
    <submittedName>
        <fullName evidence="3">Phosphatase</fullName>
    </submittedName>
</protein>
<keyword evidence="5" id="KW-1185">Reference proteome</keyword>
<evidence type="ECO:0000313" key="2">
    <source>
        <dbReference type="EMBL" id="QJT10558.1"/>
    </source>
</evidence>
<dbReference type="GO" id="GO:0035312">
    <property type="term" value="F:5'-3' DNA exonuclease activity"/>
    <property type="evidence" value="ECO:0007669"/>
    <property type="project" value="TreeGrafter"/>
</dbReference>
<dbReference type="AlphaFoldDB" id="A0A6P1ZKV6"/>
<dbReference type="RefSeq" id="WP_144305207.1">
    <property type="nucleotide sequence ID" value="NZ_CP039543.1"/>
</dbReference>
<evidence type="ECO:0000259" key="1">
    <source>
        <dbReference type="SMART" id="SM00481"/>
    </source>
</evidence>
<dbReference type="PANTHER" id="PTHR42924">
    <property type="entry name" value="EXONUCLEASE"/>
    <property type="match status" value="1"/>
</dbReference>
<dbReference type="Proteomes" id="UP000503251">
    <property type="component" value="Chromosome"/>
</dbReference>
<dbReference type="InterPro" id="IPR016195">
    <property type="entry name" value="Pol/histidinol_Pase-like"/>
</dbReference>
<dbReference type="GO" id="GO:0004534">
    <property type="term" value="F:5'-3' RNA exonuclease activity"/>
    <property type="evidence" value="ECO:0007669"/>
    <property type="project" value="TreeGrafter"/>
</dbReference>
<evidence type="ECO:0000313" key="5">
    <source>
        <dbReference type="Proteomes" id="UP000503251"/>
    </source>
</evidence>
<dbReference type="SUPFAM" id="SSF89550">
    <property type="entry name" value="PHP domain-like"/>
    <property type="match status" value="1"/>
</dbReference>
<evidence type="ECO:0000313" key="3">
    <source>
        <dbReference type="EMBL" id="TVM34210.1"/>
    </source>
</evidence>
<reference evidence="2 5" key="2">
    <citation type="submission" date="2019-04" db="EMBL/GenBank/DDBJ databases">
        <title>Isolation and culture of sulfate reducing bacteria from the cold seep of the South China Sea.</title>
        <authorList>
            <person name="Sun C."/>
            <person name="Liu R."/>
        </authorList>
    </citation>
    <scope>NUCLEOTIDE SEQUENCE [LARGE SCALE GENOMIC DNA]</scope>
    <source>
        <strain evidence="2 5">CS1</strain>
    </source>
</reference>
<dbReference type="EMBL" id="QMIF01000005">
    <property type="protein sequence ID" value="TVM34210.1"/>
    <property type="molecule type" value="Genomic_DNA"/>
</dbReference>
<gene>
    <name evidence="3" type="ORF">DQK91_09985</name>
    <name evidence="2" type="ORF">E8L03_17255</name>
</gene>
<dbReference type="Pfam" id="PF02811">
    <property type="entry name" value="PHP"/>
    <property type="match status" value="1"/>
</dbReference>
<dbReference type="InterPro" id="IPR052018">
    <property type="entry name" value="PHP_domain"/>
</dbReference>
<sequence>MPEIDLHTHSSISDGSMSPEELMAAAKTAGLKAIALTDHDTLDGLERAATAAKEIGLEFIPGCELTVTHETLRFHMLALWLPLDAPDIQSALDEIIRHRNERNHIIIQKLNDLGINLSYDDVLAKAGDGAVGRPHFAAAMMEKGFVTSAQDAFDRYLGANGKAYEPKKVLTAAHSLELLQRHGATPVLAHPCQIGLGKDELASLILTLKGMGLDAIEAYYSDHSPSQTRSFLELARRLDLGVAGGSDFHGPIKPDIRLGTGRGRLDIPYSVLEDLKKRRRDKGLPTETTPTVLF</sequence>
<dbReference type="CDD" id="cd07438">
    <property type="entry name" value="PHP_HisPPase_AMP"/>
    <property type="match status" value="1"/>
</dbReference>
<evidence type="ECO:0000313" key="4">
    <source>
        <dbReference type="Proteomes" id="UP000434052"/>
    </source>
</evidence>
<proteinExistence type="predicted"/>
<feature type="domain" description="Polymerase/histidinol phosphatase N-terminal" evidence="1">
    <location>
        <begin position="4"/>
        <end position="69"/>
    </location>
</feature>
<accession>A0A6P1ZKV6</accession>
<dbReference type="InterPro" id="IPR004013">
    <property type="entry name" value="PHP_dom"/>
</dbReference>
<dbReference type="SMART" id="SM00481">
    <property type="entry name" value="POLIIIAc"/>
    <property type="match status" value="1"/>
</dbReference>